<dbReference type="AlphaFoldDB" id="A0A7S4BAB1"/>
<evidence type="ECO:0000256" key="2">
    <source>
        <dbReference type="SAM" id="Phobius"/>
    </source>
</evidence>
<evidence type="ECO:0000313" key="3">
    <source>
        <dbReference type="EMBL" id="CAE0759553.1"/>
    </source>
</evidence>
<proteinExistence type="predicted"/>
<keyword evidence="2" id="KW-1133">Transmembrane helix</keyword>
<feature type="compositionally biased region" description="Pro residues" evidence="1">
    <location>
        <begin position="180"/>
        <end position="204"/>
    </location>
</feature>
<dbReference type="EMBL" id="HBIZ01019386">
    <property type="protein sequence ID" value="CAE0759553.1"/>
    <property type="molecule type" value="Transcribed_RNA"/>
</dbReference>
<gene>
    <name evidence="3" type="ORF">PCAR00345_LOCUS12147</name>
</gene>
<evidence type="ECO:0000256" key="1">
    <source>
        <dbReference type="SAM" id="MobiDB-lite"/>
    </source>
</evidence>
<feature type="transmembrane region" description="Helical" evidence="2">
    <location>
        <begin position="331"/>
        <end position="356"/>
    </location>
</feature>
<keyword evidence="2" id="KW-0812">Transmembrane</keyword>
<protein>
    <submittedName>
        <fullName evidence="3">Uncharacterized protein</fullName>
    </submittedName>
</protein>
<accession>A0A7S4BAB1</accession>
<sequence>MAAASITDTQHAGRFLQNVNPIQCAEIVSRSNSRLLDPPEWCNQNVAHGLNSTLCEATYVSPVFAVDDIALCVFDPPEVAGDEGRCVASESFLCNTVPTQILQLAPTGRNASLQSHKTMSSAEPNMLSSGWPSLKIGLIPTSPPQQAPVPLPPVASTYPLSAPQVDYYFSSPAFSTCSPSAPPSPQHPPPARALRSSPPPLPPLTPGAVTVFRVTLSTIVEGTVETFDQDAHKQLISNQTGVPTDDIVITNVSAASVLVDSYAQVSTNAQAQQVQNDLAGGCSTQTLGNCQEEPGVVEIAVPSSSSPPSSSPLSWSPMNVPATNKDNYGKILVILLVCLGVFILALSALFAACVVLRPHCRVALHWRKRATPADVPTPNRRLPVERRRELLNALRLHMLKKSAAQQTAAKAAAPAPVDVEASVSLVAIHDMYSHEQPPPPP</sequence>
<organism evidence="3">
    <name type="scientific">Chrysotila carterae</name>
    <name type="common">Marine alga</name>
    <name type="synonym">Syracosphaera carterae</name>
    <dbReference type="NCBI Taxonomy" id="13221"/>
    <lineage>
        <taxon>Eukaryota</taxon>
        <taxon>Haptista</taxon>
        <taxon>Haptophyta</taxon>
        <taxon>Prymnesiophyceae</taxon>
        <taxon>Isochrysidales</taxon>
        <taxon>Isochrysidaceae</taxon>
        <taxon>Chrysotila</taxon>
    </lineage>
</organism>
<name>A0A7S4BAB1_CHRCT</name>
<reference evidence="3" key="1">
    <citation type="submission" date="2021-01" db="EMBL/GenBank/DDBJ databases">
        <authorList>
            <person name="Corre E."/>
            <person name="Pelletier E."/>
            <person name="Niang G."/>
            <person name="Scheremetjew M."/>
            <person name="Finn R."/>
            <person name="Kale V."/>
            <person name="Holt S."/>
            <person name="Cochrane G."/>
            <person name="Meng A."/>
            <person name="Brown T."/>
            <person name="Cohen L."/>
        </authorList>
    </citation>
    <scope>NUCLEOTIDE SEQUENCE</scope>
    <source>
        <strain evidence="3">CCMP645</strain>
    </source>
</reference>
<feature type="region of interest" description="Disordered" evidence="1">
    <location>
        <begin position="178"/>
        <end position="204"/>
    </location>
</feature>
<keyword evidence="2" id="KW-0472">Membrane</keyword>